<gene>
    <name evidence="2" type="ORF">TRM7557_00882</name>
</gene>
<organism evidence="2 3">
    <name type="scientific">Tritonibacter multivorans</name>
    <dbReference type="NCBI Taxonomy" id="928856"/>
    <lineage>
        <taxon>Bacteria</taxon>
        <taxon>Pseudomonadati</taxon>
        <taxon>Pseudomonadota</taxon>
        <taxon>Alphaproteobacteria</taxon>
        <taxon>Rhodobacterales</taxon>
        <taxon>Paracoccaceae</taxon>
        <taxon>Tritonibacter</taxon>
    </lineage>
</organism>
<accession>A0A0P1G3U6</accession>
<dbReference type="PROSITE" id="PS51708">
    <property type="entry name" value="CHAD"/>
    <property type="match status" value="1"/>
</dbReference>
<dbReference type="AlphaFoldDB" id="A0A0P1G3U6"/>
<proteinExistence type="predicted"/>
<name>A0A0P1G3U6_9RHOB</name>
<evidence type="ECO:0000313" key="2">
    <source>
        <dbReference type="EMBL" id="CUH76404.1"/>
    </source>
</evidence>
<dbReference type="SMART" id="SM00880">
    <property type="entry name" value="CHAD"/>
    <property type="match status" value="1"/>
</dbReference>
<dbReference type="PANTHER" id="PTHR39339:SF1">
    <property type="entry name" value="CHAD DOMAIN-CONTAINING PROTEIN"/>
    <property type="match status" value="1"/>
</dbReference>
<dbReference type="Proteomes" id="UP000052022">
    <property type="component" value="Unassembled WGS sequence"/>
</dbReference>
<keyword evidence="3" id="KW-1185">Reference proteome</keyword>
<evidence type="ECO:0000259" key="1">
    <source>
        <dbReference type="PROSITE" id="PS51708"/>
    </source>
</evidence>
<dbReference type="Gene3D" id="1.40.20.10">
    <property type="entry name" value="CHAD domain"/>
    <property type="match status" value="1"/>
</dbReference>
<evidence type="ECO:0000313" key="3">
    <source>
        <dbReference type="Proteomes" id="UP000052022"/>
    </source>
</evidence>
<dbReference type="OrthoDB" id="9777271at2"/>
<dbReference type="EMBL" id="CYSD01000014">
    <property type="protein sequence ID" value="CUH76404.1"/>
    <property type="molecule type" value="Genomic_DNA"/>
</dbReference>
<dbReference type="RefSeq" id="WP_058289012.1">
    <property type="nucleotide sequence ID" value="NZ_CYSD01000014.1"/>
</dbReference>
<dbReference type="PANTHER" id="PTHR39339">
    <property type="entry name" value="SLR1444 PROTEIN"/>
    <property type="match status" value="1"/>
</dbReference>
<feature type="domain" description="CHAD" evidence="1">
    <location>
        <begin position="4"/>
        <end position="282"/>
    </location>
</feature>
<protein>
    <recommendedName>
        <fullName evidence="1">CHAD domain-containing protein</fullName>
    </recommendedName>
</protein>
<dbReference type="STRING" id="928856.SAMN04488049_11245"/>
<dbReference type="InterPro" id="IPR007899">
    <property type="entry name" value="CHAD_dom"/>
</dbReference>
<dbReference type="InterPro" id="IPR038186">
    <property type="entry name" value="CHAD_dom_sf"/>
</dbReference>
<sequence>MTDTHSPATHPAKVMADVMEEINSACAFVAREDGFDSAQALRVALRRLRSGLTLFRPLLPVEHNKALLEEARWLAAEVTRLRDLFLLSQDTLTPARVALPNNAALAALEERVLAATERARTSLLALLQGDRVAALLAAATEMTDEAFWKPVTGDTARLETLCHEVMELRLDQAIRHGETLKRLDPQSRDSFRKSLRKLRATAEFSQTLFANKKTKAFLKQLKKLMDSMMAARDASAVRATLEALVAEMDDTAAAERHIAGELIKAKEAGVGLDSKRLQKLWRATIALPPY</sequence>
<reference evidence="2 3" key="1">
    <citation type="submission" date="2015-09" db="EMBL/GenBank/DDBJ databases">
        <authorList>
            <consortium name="Swine Surveillance"/>
        </authorList>
    </citation>
    <scope>NUCLEOTIDE SEQUENCE [LARGE SCALE GENOMIC DNA]</scope>
    <source>
        <strain evidence="2 3">CECT 7557</strain>
    </source>
</reference>
<dbReference type="Pfam" id="PF05235">
    <property type="entry name" value="CHAD"/>
    <property type="match status" value="1"/>
</dbReference>